<evidence type="ECO:0000313" key="3">
    <source>
        <dbReference type="Proteomes" id="UP000279386"/>
    </source>
</evidence>
<dbReference type="EMBL" id="LT603033">
    <property type="protein sequence ID" value="SCA80355.1"/>
    <property type="molecule type" value="Genomic_DNA"/>
</dbReference>
<sequence length="106" mass="12302">MSYSMFLDDIRDANLYYPNQDMVVCRDFKSACEYVIENGIPAFVSFDHDLGDVSEDEKTGYSFAKFLIDYMFDNNIKEPFEYFVHSSNPVGKINIETYLNNGFNSL</sequence>
<proteinExistence type="predicted"/>
<feature type="domain" description="Cyclic-phosphate processing Receiver" evidence="1">
    <location>
        <begin position="4"/>
        <end position="101"/>
    </location>
</feature>
<dbReference type="Pfam" id="PF20274">
    <property type="entry name" value="cREC_REC"/>
    <property type="match status" value="1"/>
</dbReference>
<protein>
    <recommendedName>
        <fullName evidence="1">Cyclic-phosphate processing Receiver domain-containing protein</fullName>
    </recommendedName>
</protein>
<organism evidence="2 3">
    <name type="scientific">Escherichia phage vB_Eco_slurp01</name>
    <dbReference type="NCBI Taxonomy" id="1874688"/>
    <lineage>
        <taxon>Viruses</taxon>
        <taxon>Duplodnaviria</taxon>
        <taxon>Heunggongvirae</taxon>
        <taxon>Uroviricota</taxon>
        <taxon>Caudoviricetes</taxon>
        <taxon>Asteriusvirus</taxon>
        <taxon>Asteriusvirus PBECO4</taxon>
    </lineage>
</organism>
<evidence type="ECO:0000313" key="2">
    <source>
        <dbReference type="EMBL" id="SCA80355.1"/>
    </source>
</evidence>
<dbReference type="Proteomes" id="UP000279386">
    <property type="component" value="Segment"/>
</dbReference>
<evidence type="ECO:0000259" key="1">
    <source>
        <dbReference type="Pfam" id="PF20274"/>
    </source>
</evidence>
<gene>
    <name evidence="2" type="ORF">PSLUR01_00378</name>
</gene>
<dbReference type="InterPro" id="IPR046909">
    <property type="entry name" value="cREC_REC"/>
</dbReference>
<name>A0A1C3S6Q3_9CAUD</name>
<accession>A0A1C3S6Q3</accession>
<reference evidence="2 3" key="1">
    <citation type="submission" date="2016-07" db="EMBL/GenBank/DDBJ databases">
        <authorList>
            <person name="Millard A."/>
        </authorList>
    </citation>
    <scope>NUCLEOTIDE SEQUENCE [LARGE SCALE GENOMIC DNA]</scope>
</reference>